<evidence type="ECO:0000256" key="2">
    <source>
        <dbReference type="ARBA" id="ARBA00022723"/>
    </source>
</evidence>
<feature type="domain" description="Arf-GAP" evidence="8">
    <location>
        <begin position="496"/>
        <end position="601"/>
    </location>
</feature>
<dbReference type="InterPro" id="IPR011993">
    <property type="entry name" value="PH-like_dom_sf"/>
</dbReference>
<dbReference type="PANTHER" id="PTHR23180:SF160">
    <property type="entry name" value="ADP-RIBOSYLATION FACTOR GTPASE-ACTIVATING PROTEIN EFFECTOR PROTEIN 1"/>
    <property type="match status" value="1"/>
</dbReference>
<dbReference type="GO" id="GO:0005737">
    <property type="term" value="C:cytoplasm"/>
    <property type="evidence" value="ECO:0007669"/>
    <property type="project" value="InterPro"/>
</dbReference>
<dbReference type="EMBL" id="PJQM01004746">
    <property type="protein sequence ID" value="RCH83433.1"/>
    <property type="molecule type" value="Genomic_DNA"/>
</dbReference>
<dbReference type="SMART" id="SM00105">
    <property type="entry name" value="ArfGap"/>
    <property type="match status" value="1"/>
</dbReference>
<dbReference type="InterPro" id="IPR001164">
    <property type="entry name" value="ArfGAP_dom"/>
</dbReference>
<organism evidence="9 10">
    <name type="scientific">Rhizopus stolonifer</name>
    <name type="common">Rhizopus nigricans</name>
    <dbReference type="NCBI Taxonomy" id="4846"/>
    <lineage>
        <taxon>Eukaryota</taxon>
        <taxon>Fungi</taxon>
        <taxon>Fungi incertae sedis</taxon>
        <taxon>Mucoromycota</taxon>
        <taxon>Mucoromycotina</taxon>
        <taxon>Mucoromycetes</taxon>
        <taxon>Mucorales</taxon>
        <taxon>Mucorineae</taxon>
        <taxon>Rhizopodaceae</taxon>
        <taxon>Rhizopus</taxon>
    </lineage>
</organism>
<evidence type="ECO:0000256" key="4">
    <source>
        <dbReference type="ARBA" id="ARBA00022833"/>
    </source>
</evidence>
<dbReference type="PROSITE" id="PS50003">
    <property type="entry name" value="PH_DOMAIN"/>
    <property type="match status" value="1"/>
</dbReference>
<dbReference type="Pfam" id="PF01412">
    <property type="entry name" value="ArfGap"/>
    <property type="match status" value="1"/>
</dbReference>
<dbReference type="FunFam" id="2.30.29.30:FF:000252">
    <property type="entry name" value="ARF GTPase activator (Csx2)"/>
    <property type="match status" value="1"/>
</dbReference>
<dbReference type="InterPro" id="IPR027267">
    <property type="entry name" value="AH/BAR_dom_sf"/>
</dbReference>
<dbReference type="STRING" id="4846.A0A367J0G1"/>
<dbReference type="GO" id="GO:0008270">
    <property type="term" value="F:zinc ion binding"/>
    <property type="evidence" value="ECO:0007669"/>
    <property type="project" value="UniProtKB-KW"/>
</dbReference>
<gene>
    <name evidence="9" type="ORF">CU098_004675</name>
</gene>
<dbReference type="SUPFAM" id="SSF57863">
    <property type="entry name" value="ArfGap/RecO-like zinc finger"/>
    <property type="match status" value="1"/>
</dbReference>
<keyword evidence="1" id="KW-0343">GTPase activation</keyword>
<dbReference type="Proteomes" id="UP000253551">
    <property type="component" value="Unassembled WGS sequence"/>
</dbReference>
<evidence type="ECO:0000256" key="6">
    <source>
        <dbReference type="SAM" id="MobiDB-lite"/>
    </source>
</evidence>
<dbReference type="OrthoDB" id="10266696at2759"/>
<keyword evidence="2" id="KW-0479">Metal-binding</keyword>
<keyword evidence="3 5" id="KW-0863">Zinc-finger</keyword>
<dbReference type="CDD" id="cd08204">
    <property type="entry name" value="ArfGap"/>
    <property type="match status" value="1"/>
</dbReference>
<dbReference type="PRINTS" id="PR00405">
    <property type="entry name" value="REVINTRACTNG"/>
</dbReference>
<evidence type="ECO:0000259" key="8">
    <source>
        <dbReference type="PROSITE" id="PS50115"/>
    </source>
</evidence>
<dbReference type="PROSITE" id="PS50115">
    <property type="entry name" value="ARFGAP"/>
    <property type="match status" value="1"/>
</dbReference>
<sequence length="661" mass="74668">MFESKRTIASLPNIESLEDGPLFRATLQHLESRTGILKTRLKRMIKLASASLEARKQLAKSDQELMQSLCEIECVDPLMSHYLEDAWSKIAKERQKLDTALISELIDPIKTLYENDVKASESMKRKFDDESRSYDAVLAKYLKKRKQINEEKQLTRKLKYDLARFDYLSYLTDLHGGRKEHDILSHITNYAVRELNHFDVVSEKVSTSKPGLELLSILLSENSDEFSIRINKRFKKRGDIEKAFLGMDNKKRSSVSDSANSVCLTTTSSIEAATTAGNKFKSIRDLEERQKKNIVLMGRKKEGLLFATSKASKSSGFEVKTPAQSWNIYWCVLSGGQLYEYSNWKRQLEPHNGPIDLRLATVREARNVDRRFCFEVITPHLKRTYQATSQEEADQWISTIQNSIESVLNGTSSSTNFKPLTSAAPTVTKKKHLGRPLRSLSVLLKSVAAPDKQSTDIPSDPPIQENSTRPWSCSASDQTVTITKPANQVRSPITSKELINTLRSDESNHVCADCDTKDPDWCSLNLGILLCIECSGIHRSLGTHVSKVRSLKLDSECYTPEVVQFLRCMGNARANAMRDPRPFRPMAETREAQLVYIQAKYVGHDFVDKSFVIHQWLLEAVETGNFQRAISLLELMQAAETIIESACSSPSVQGNVSLEIL</sequence>
<proteinExistence type="predicted"/>
<evidence type="ECO:0000313" key="9">
    <source>
        <dbReference type="EMBL" id="RCH83433.1"/>
    </source>
</evidence>
<dbReference type="AlphaFoldDB" id="A0A367J0G1"/>
<dbReference type="InterPro" id="IPR004148">
    <property type="entry name" value="BAR_dom"/>
</dbReference>
<keyword evidence="10" id="KW-1185">Reference proteome</keyword>
<name>A0A367J0G1_RHIST</name>
<evidence type="ECO:0000259" key="7">
    <source>
        <dbReference type="PROSITE" id="PS50003"/>
    </source>
</evidence>
<dbReference type="GO" id="GO:0005096">
    <property type="term" value="F:GTPase activator activity"/>
    <property type="evidence" value="ECO:0007669"/>
    <property type="project" value="UniProtKB-KW"/>
</dbReference>
<accession>A0A367J0G1</accession>
<dbReference type="Gene3D" id="1.20.1270.60">
    <property type="entry name" value="Arfaptin homology (AH) domain/BAR domain"/>
    <property type="match status" value="1"/>
</dbReference>
<evidence type="ECO:0000256" key="3">
    <source>
        <dbReference type="ARBA" id="ARBA00022771"/>
    </source>
</evidence>
<feature type="domain" description="PH" evidence="7">
    <location>
        <begin position="298"/>
        <end position="405"/>
    </location>
</feature>
<reference evidence="9 10" key="1">
    <citation type="journal article" date="2018" name="G3 (Bethesda)">
        <title>Phylogenetic and Phylogenomic Definition of Rhizopus Species.</title>
        <authorList>
            <person name="Gryganskyi A.P."/>
            <person name="Golan J."/>
            <person name="Dolatabadi S."/>
            <person name="Mondo S."/>
            <person name="Robb S."/>
            <person name="Idnurm A."/>
            <person name="Muszewska A."/>
            <person name="Steczkiewicz K."/>
            <person name="Masonjones S."/>
            <person name="Liao H.L."/>
            <person name="Gajdeczka M.T."/>
            <person name="Anike F."/>
            <person name="Vuek A."/>
            <person name="Anishchenko I.M."/>
            <person name="Voigt K."/>
            <person name="de Hoog G.S."/>
            <person name="Smith M.E."/>
            <person name="Heitman J."/>
            <person name="Vilgalys R."/>
            <person name="Stajich J.E."/>
        </authorList>
    </citation>
    <scope>NUCLEOTIDE SEQUENCE [LARGE SCALE GENOMIC DNA]</scope>
    <source>
        <strain evidence="9 10">LSU 92-RS-03</strain>
    </source>
</reference>
<dbReference type="Pfam" id="PF16746">
    <property type="entry name" value="BAR_3"/>
    <property type="match status" value="1"/>
</dbReference>
<dbReference type="InterPro" id="IPR038508">
    <property type="entry name" value="ArfGAP_dom_sf"/>
</dbReference>
<dbReference type="Pfam" id="PF00169">
    <property type="entry name" value="PH"/>
    <property type="match status" value="1"/>
</dbReference>
<dbReference type="PANTHER" id="PTHR23180">
    <property type="entry name" value="CENTAURIN/ARF"/>
    <property type="match status" value="1"/>
</dbReference>
<keyword evidence="4" id="KW-0862">Zinc</keyword>
<dbReference type="Gene3D" id="1.10.220.150">
    <property type="entry name" value="Arf GTPase activating protein"/>
    <property type="match status" value="1"/>
</dbReference>
<feature type="region of interest" description="Disordered" evidence="6">
    <location>
        <begin position="451"/>
        <end position="470"/>
    </location>
</feature>
<dbReference type="InterPro" id="IPR001849">
    <property type="entry name" value="PH_domain"/>
</dbReference>
<comment type="caution">
    <text evidence="9">The sequence shown here is derived from an EMBL/GenBank/DDBJ whole genome shotgun (WGS) entry which is preliminary data.</text>
</comment>
<dbReference type="SMART" id="SM00233">
    <property type="entry name" value="PH"/>
    <property type="match status" value="1"/>
</dbReference>
<dbReference type="SUPFAM" id="SSF50729">
    <property type="entry name" value="PH domain-like"/>
    <property type="match status" value="1"/>
</dbReference>
<dbReference type="InterPro" id="IPR037278">
    <property type="entry name" value="ARFGAP/RecO"/>
</dbReference>
<evidence type="ECO:0000256" key="1">
    <source>
        <dbReference type="ARBA" id="ARBA00022468"/>
    </source>
</evidence>
<evidence type="ECO:0000313" key="10">
    <source>
        <dbReference type="Proteomes" id="UP000253551"/>
    </source>
</evidence>
<dbReference type="InterPro" id="IPR045258">
    <property type="entry name" value="ACAP1/2/3-like"/>
</dbReference>
<evidence type="ECO:0008006" key="11">
    <source>
        <dbReference type="Google" id="ProtNLM"/>
    </source>
</evidence>
<protein>
    <recommendedName>
        <fullName evidence="11">ArfGap-domain-containing protein</fullName>
    </recommendedName>
</protein>
<dbReference type="Gene3D" id="2.30.29.30">
    <property type="entry name" value="Pleckstrin-homology domain (PH domain)/Phosphotyrosine-binding domain (PTB)"/>
    <property type="match status" value="1"/>
</dbReference>
<dbReference type="SUPFAM" id="SSF103657">
    <property type="entry name" value="BAR/IMD domain-like"/>
    <property type="match status" value="1"/>
</dbReference>
<dbReference type="FunFam" id="1.10.220.150:FF:000009">
    <property type="entry name" value="stromal membrane-associated protein 1 isoform X1"/>
    <property type="match status" value="1"/>
</dbReference>
<evidence type="ECO:0000256" key="5">
    <source>
        <dbReference type="PROSITE-ProRule" id="PRU00288"/>
    </source>
</evidence>